<dbReference type="SMART" id="SM00867">
    <property type="entry name" value="YceI"/>
    <property type="match status" value="1"/>
</dbReference>
<protein>
    <submittedName>
        <fullName evidence="3">Polyisoprenoid-binding protein YceI</fullName>
    </submittedName>
</protein>
<keyword evidence="4" id="KW-1185">Reference proteome</keyword>
<gene>
    <name evidence="3" type="ORF">GGQ59_002204</name>
</gene>
<dbReference type="PROSITE" id="PS51257">
    <property type="entry name" value="PROKAR_LIPOPROTEIN"/>
    <property type="match status" value="1"/>
</dbReference>
<name>A0A840I4F9_9PROT</name>
<dbReference type="RefSeq" id="WP_183818478.1">
    <property type="nucleotide sequence ID" value="NZ_JACHOB010000004.1"/>
</dbReference>
<accession>A0A840I4F9</accession>
<dbReference type="InterPro" id="IPR036761">
    <property type="entry name" value="TTHA0802/YceI-like_sf"/>
</dbReference>
<organism evidence="3 4">
    <name type="scientific">Parvularcula dongshanensis</name>
    <dbReference type="NCBI Taxonomy" id="1173995"/>
    <lineage>
        <taxon>Bacteria</taxon>
        <taxon>Pseudomonadati</taxon>
        <taxon>Pseudomonadota</taxon>
        <taxon>Alphaproteobacteria</taxon>
        <taxon>Parvularculales</taxon>
        <taxon>Parvularculaceae</taxon>
        <taxon>Parvularcula</taxon>
    </lineage>
</organism>
<dbReference type="Proteomes" id="UP000563524">
    <property type="component" value="Unassembled WGS sequence"/>
</dbReference>
<dbReference type="PANTHER" id="PTHR34406">
    <property type="entry name" value="PROTEIN YCEI"/>
    <property type="match status" value="1"/>
</dbReference>
<evidence type="ECO:0000313" key="4">
    <source>
        <dbReference type="Proteomes" id="UP000563524"/>
    </source>
</evidence>
<reference evidence="3 4" key="1">
    <citation type="submission" date="2020-08" db="EMBL/GenBank/DDBJ databases">
        <title>Genomic Encyclopedia of Type Strains, Phase IV (KMG-IV): sequencing the most valuable type-strain genomes for metagenomic binning, comparative biology and taxonomic classification.</title>
        <authorList>
            <person name="Goeker M."/>
        </authorList>
    </citation>
    <scope>NUCLEOTIDE SEQUENCE [LARGE SCALE GENOMIC DNA]</scope>
    <source>
        <strain evidence="3 4">DSM 102850</strain>
    </source>
</reference>
<dbReference type="PANTHER" id="PTHR34406:SF1">
    <property type="entry name" value="PROTEIN YCEI"/>
    <property type="match status" value="1"/>
</dbReference>
<dbReference type="Pfam" id="PF04264">
    <property type="entry name" value="YceI"/>
    <property type="match status" value="1"/>
</dbReference>
<feature type="chain" id="PRO_5032841363" evidence="1">
    <location>
        <begin position="26"/>
        <end position="242"/>
    </location>
</feature>
<evidence type="ECO:0000259" key="2">
    <source>
        <dbReference type="SMART" id="SM00867"/>
    </source>
</evidence>
<evidence type="ECO:0000313" key="3">
    <source>
        <dbReference type="EMBL" id="MBB4659667.1"/>
    </source>
</evidence>
<dbReference type="SUPFAM" id="SSF101874">
    <property type="entry name" value="YceI-like"/>
    <property type="match status" value="1"/>
</dbReference>
<evidence type="ECO:0000256" key="1">
    <source>
        <dbReference type="SAM" id="SignalP"/>
    </source>
</evidence>
<dbReference type="AlphaFoldDB" id="A0A840I4F9"/>
<keyword evidence="1" id="KW-0732">Signal</keyword>
<feature type="domain" description="Lipid/polyisoprenoid-binding YceI-like" evidence="2">
    <location>
        <begin position="71"/>
        <end position="235"/>
    </location>
</feature>
<dbReference type="EMBL" id="JACHOB010000004">
    <property type="protein sequence ID" value="MBB4659667.1"/>
    <property type="molecule type" value="Genomic_DNA"/>
</dbReference>
<feature type="signal peptide" evidence="1">
    <location>
        <begin position="1"/>
        <end position="25"/>
    </location>
</feature>
<dbReference type="InterPro" id="IPR007372">
    <property type="entry name" value="Lipid/polyisoprenoid-bd_YceI"/>
</dbReference>
<sequence>MTLKTPALLTTSLAALLLAACGGEASEAPAQSRQTAEQAASADEPVDQQVIEAEAESVEEENPLAAIPAGTYVVDPGHAYITMSYSHLGMSHPVLRFDSFDATAEVNPDAPAASTLRVEIDPTSINSAVEKFDEHLQSADMFDVAQYPEITFVSTGIEMESATSGTLTGDLTMKGVTRPVTLDVTLNGAGMHPMAEIPAFGISATGTLDRTEWNLGYAVPNVGAEVDLRIEAEFQQAQDEAE</sequence>
<dbReference type="Gene3D" id="2.40.128.110">
    <property type="entry name" value="Lipid/polyisoprenoid-binding, YceI-like"/>
    <property type="match status" value="1"/>
</dbReference>
<proteinExistence type="predicted"/>
<comment type="caution">
    <text evidence="3">The sequence shown here is derived from an EMBL/GenBank/DDBJ whole genome shotgun (WGS) entry which is preliminary data.</text>
</comment>